<dbReference type="AlphaFoldDB" id="A0A1C7MSY0"/>
<evidence type="ECO:0000313" key="1">
    <source>
        <dbReference type="EMBL" id="OBZ79990.1"/>
    </source>
</evidence>
<organism evidence="1 2">
    <name type="scientific">Grifola frondosa</name>
    <name type="common">Maitake</name>
    <name type="synonym">Polyporus frondosus</name>
    <dbReference type="NCBI Taxonomy" id="5627"/>
    <lineage>
        <taxon>Eukaryota</taxon>
        <taxon>Fungi</taxon>
        <taxon>Dikarya</taxon>
        <taxon>Basidiomycota</taxon>
        <taxon>Agaricomycotina</taxon>
        <taxon>Agaricomycetes</taxon>
        <taxon>Polyporales</taxon>
        <taxon>Grifolaceae</taxon>
        <taxon>Grifola</taxon>
    </lineage>
</organism>
<sequence length="108" mass="12014">MLAFRFHVVHHETNASDATIDELVMDRGLDISPIGGVLFARGREAEGIQVLFDLYRYSRMIGRDIRRKKNPATWQDIFAAQTHEAVVQECASVGALAQSSDSPVIVTK</sequence>
<gene>
    <name evidence="1" type="ORF">A0H81_00443</name>
</gene>
<proteinExistence type="predicted"/>
<dbReference type="Proteomes" id="UP000092993">
    <property type="component" value="Unassembled WGS sequence"/>
</dbReference>
<evidence type="ECO:0000313" key="2">
    <source>
        <dbReference type="Proteomes" id="UP000092993"/>
    </source>
</evidence>
<accession>A0A1C7MSY0</accession>
<dbReference type="EMBL" id="LUGG01000001">
    <property type="protein sequence ID" value="OBZ79990.1"/>
    <property type="molecule type" value="Genomic_DNA"/>
</dbReference>
<reference evidence="1 2" key="1">
    <citation type="submission" date="2016-03" db="EMBL/GenBank/DDBJ databases">
        <title>Whole genome sequencing of Grifola frondosa 9006-11.</title>
        <authorList>
            <person name="Min B."/>
            <person name="Park H."/>
            <person name="Kim J.-G."/>
            <person name="Cho H."/>
            <person name="Oh Y.-L."/>
            <person name="Kong W.-S."/>
            <person name="Choi I.-G."/>
        </authorList>
    </citation>
    <scope>NUCLEOTIDE SEQUENCE [LARGE SCALE GENOMIC DNA]</scope>
    <source>
        <strain evidence="1 2">9006-11</strain>
    </source>
</reference>
<comment type="caution">
    <text evidence="1">The sequence shown here is derived from an EMBL/GenBank/DDBJ whole genome shotgun (WGS) entry which is preliminary data.</text>
</comment>
<name>A0A1C7MSY0_GRIFR</name>
<keyword evidence="2" id="KW-1185">Reference proteome</keyword>
<protein>
    <submittedName>
        <fullName evidence="1">Uncharacterized protein</fullName>
    </submittedName>
</protein>